<dbReference type="EMBL" id="JAPFFF010000050">
    <property type="protein sequence ID" value="KAK8839828.1"/>
    <property type="molecule type" value="Genomic_DNA"/>
</dbReference>
<comment type="caution">
    <text evidence="1">The sequence shown here is derived from an EMBL/GenBank/DDBJ whole genome shotgun (WGS) entry which is preliminary data.</text>
</comment>
<gene>
    <name evidence="1" type="ORF">M9Y10_031538</name>
</gene>
<protein>
    <submittedName>
        <fullName evidence="1">Uncharacterized protein</fullName>
    </submittedName>
</protein>
<proteinExistence type="predicted"/>
<sequence length="154" mass="17506">MGFNKFLKNLIREGIIGHELRHVFGAADFMTNGLARKFYDNTITFMNNNTKNIGTLLNTAGNTLLKDSIRNGLSSISDEAIKWLPNSKLKSTLKKINNVAQGRPEDYKKIKQMPKFEDINEAMKYRNDRINGIGATAAKEKLVKRKRNRNAGYQ</sequence>
<organism evidence="1 2">
    <name type="scientific">Tritrichomonas musculus</name>
    <dbReference type="NCBI Taxonomy" id="1915356"/>
    <lineage>
        <taxon>Eukaryota</taxon>
        <taxon>Metamonada</taxon>
        <taxon>Parabasalia</taxon>
        <taxon>Tritrichomonadida</taxon>
        <taxon>Tritrichomonadidae</taxon>
        <taxon>Tritrichomonas</taxon>
    </lineage>
</organism>
<evidence type="ECO:0000313" key="2">
    <source>
        <dbReference type="Proteomes" id="UP001470230"/>
    </source>
</evidence>
<name>A0ABR2H0V7_9EUKA</name>
<keyword evidence="2" id="KW-1185">Reference proteome</keyword>
<dbReference type="Proteomes" id="UP001470230">
    <property type="component" value="Unassembled WGS sequence"/>
</dbReference>
<evidence type="ECO:0000313" key="1">
    <source>
        <dbReference type="EMBL" id="KAK8839828.1"/>
    </source>
</evidence>
<reference evidence="1 2" key="1">
    <citation type="submission" date="2024-04" db="EMBL/GenBank/DDBJ databases">
        <title>Tritrichomonas musculus Genome.</title>
        <authorList>
            <person name="Alves-Ferreira E."/>
            <person name="Grigg M."/>
            <person name="Lorenzi H."/>
            <person name="Galac M."/>
        </authorList>
    </citation>
    <scope>NUCLEOTIDE SEQUENCE [LARGE SCALE GENOMIC DNA]</scope>
    <source>
        <strain evidence="1 2">EAF2021</strain>
    </source>
</reference>
<accession>A0ABR2H0V7</accession>